<reference evidence="1" key="1">
    <citation type="journal article" date="2020" name="Nat. Commun.">
        <title>Large-scale genome sequencing of mycorrhizal fungi provides insights into the early evolution of symbiotic traits.</title>
        <authorList>
            <person name="Miyauchi S."/>
            <person name="Kiss E."/>
            <person name="Kuo A."/>
            <person name="Drula E."/>
            <person name="Kohler A."/>
            <person name="Sanchez-Garcia M."/>
            <person name="Morin E."/>
            <person name="Andreopoulos B."/>
            <person name="Barry K.W."/>
            <person name="Bonito G."/>
            <person name="Buee M."/>
            <person name="Carver A."/>
            <person name="Chen C."/>
            <person name="Cichocki N."/>
            <person name="Clum A."/>
            <person name="Culley D."/>
            <person name="Crous P.W."/>
            <person name="Fauchery L."/>
            <person name="Girlanda M."/>
            <person name="Hayes R.D."/>
            <person name="Keri Z."/>
            <person name="LaButti K."/>
            <person name="Lipzen A."/>
            <person name="Lombard V."/>
            <person name="Magnuson J."/>
            <person name="Maillard F."/>
            <person name="Murat C."/>
            <person name="Nolan M."/>
            <person name="Ohm R.A."/>
            <person name="Pangilinan J."/>
            <person name="Pereira M.F."/>
            <person name="Perotto S."/>
            <person name="Peter M."/>
            <person name="Pfister S."/>
            <person name="Riley R."/>
            <person name="Sitrit Y."/>
            <person name="Stielow J.B."/>
            <person name="Szollosi G."/>
            <person name="Zifcakova L."/>
            <person name="Stursova M."/>
            <person name="Spatafora J.W."/>
            <person name="Tedersoo L."/>
            <person name="Vaario L.M."/>
            <person name="Yamada A."/>
            <person name="Yan M."/>
            <person name="Wang P."/>
            <person name="Xu J."/>
            <person name="Bruns T."/>
            <person name="Baldrian P."/>
            <person name="Vilgalys R."/>
            <person name="Dunand C."/>
            <person name="Henrissat B."/>
            <person name="Grigoriev I.V."/>
            <person name="Hibbett D."/>
            <person name="Nagy L.G."/>
            <person name="Martin F.M."/>
        </authorList>
    </citation>
    <scope>NUCLEOTIDE SEQUENCE</scope>
    <source>
        <strain evidence="1">UP504</strain>
    </source>
</reference>
<organism evidence="1 2">
    <name type="scientific">Hydnum rufescens UP504</name>
    <dbReference type="NCBI Taxonomy" id="1448309"/>
    <lineage>
        <taxon>Eukaryota</taxon>
        <taxon>Fungi</taxon>
        <taxon>Dikarya</taxon>
        <taxon>Basidiomycota</taxon>
        <taxon>Agaricomycotina</taxon>
        <taxon>Agaricomycetes</taxon>
        <taxon>Cantharellales</taxon>
        <taxon>Hydnaceae</taxon>
        <taxon>Hydnum</taxon>
    </lineage>
</organism>
<dbReference type="EMBL" id="MU128919">
    <property type="protein sequence ID" value="KAF9519225.1"/>
    <property type="molecule type" value="Genomic_DNA"/>
</dbReference>
<accession>A0A9P6B954</accession>
<name>A0A9P6B954_9AGAM</name>
<gene>
    <name evidence="1" type="ORF">BS47DRAFT_1337454</name>
</gene>
<dbReference type="AlphaFoldDB" id="A0A9P6B954"/>
<feature type="non-terminal residue" evidence="1">
    <location>
        <position position="53"/>
    </location>
</feature>
<dbReference type="Proteomes" id="UP000886523">
    <property type="component" value="Unassembled WGS sequence"/>
</dbReference>
<comment type="caution">
    <text evidence="1">The sequence shown here is derived from an EMBL/GenBank/DDBJ whole genome shotgun (WGS) entry which is preliminary data.</text>
</comment>
<feature type="non-terminal residue" evidence="1">
    <location>
        <position position="1"/>
    </location>
</feature>
<proteinExistence type="predicted"/>
<evidence type="ECO:0000313" key="1">
    <source>
        <dbReference type="EMBL" id="KAF9519225.1"/>
    </source>
</evidence>
<evidence type="ECO:0000313" key="2">
    <source>
        <dbReference type="Proteomes" id="UP000886523"/>
    </source>
</evidence>
<keyword evidence="2" id="KW-1185">Reference proteome</keyword>
<protein>
    <submittedName>
        <fullName evidence="1">Uncharacterized protein</fullName>
    </submittedName>
</protein>
<sequence length="53" mass="6057">TTLSRKNVGETWRFLFNIGAVIVVSCQEPHLKKKYTAQNELAGLHNWCTPRSL</sequence>